<feature type="compositionally biased region" description="Basic and acidic residues" evidence="5">
    <location>
        <begin position="84"/>
        <end position="102"/>
    </location>
</feature>
<evidence type="ECO:0000256" key="1">
    <source>
        <dbReference type="ARBA" id="ARBA00022598"/>
    </source>
</evidence>
<dbReference type="PANTHER" id="PTHR47810">
    <property type="entry name" value="DNA LIGASE"/>
    <property type="match status" value="1"/>
</dbReference>
<accession>A0A397SN40</accession>
<dbReference type="Gene3D" id="3.40.50.10190">
    <property type="entry name" value="BRCT domain"/>
    <property type="match status" value="1"/>
</dbReference>
<reference evidence="6 7" key="1">
    <citation type="submission" date="2018-06" db="EMBL/GenBank/DDBJ databases">
        <title>Comparative genomics reveals the genomic features of Rhizophagus irregularis, R. cerebriforme, R. diaphanum and Gigaspora rosea, and their symbiotic lifestyle signature.</title>
        <authorList>
            <person name="Morin E."/>
            <person name="San Clemente H."/>
            <person name="Chen E.C.H."/>
            <person name="De La Providencia I."/>
            <person name="Hainaut M."/>
            <person name="Kuo A."/>
            <person name="Kohler A."/>
            <person name="Murat C."/>
            <person name="Tang N."/>
            <person name="Roy S."/>
            <person name="Loubradou J."/>
            <person name="Henrissat B."/>
            <person name="Grigoriev I.V."/>
            <person name="Corradi N."/>
            <person name="Roux C."/>
            <person name="Martin F.M."/>
        </authorList>
    </citation>
    <scope>NUCLEOTIDE SEQUENCE [LARGE SCALE GENOMIC DNA]</scope>
    <source>
        <strain evidence="6 7">DAOM 227022</strain>
    </source>
</reference>
<name>A0A397SN40_9GLOM</name>
<evidence type="ECO:0000256" key="3">
    <source>
        <dbReference type="ARBA" id="ARBA00022763"/>
    </source>
</evidence>
<evidence type="ECO:0000256" key="2">
    <source>
        <dbReference type="ARBA" id="ARBA00022705"/>
    </source>
</evidence>
<dbReference type="SUPFAM" id="SSF56091">
    <property type="entry name" value="DNA ligase/mRNA capping enzyme, catalytic domain"/>
    <property type="match status" value="1"/>
</dbReference>
<sequence length="379" mass="42281">MDMNVVLAGNLKISTHENYVSRAQKNGYKVSGNVTKSTEFLVCGSDCEQSIIENAKVFGARIISEDKWVDILLKSEVGQTTGRKGMETSKEHETKKLAKDNLSDSSVNDICDENEYKQKKQKLDDEDPESDATLLDDEIGDINNDPLENCAAALKEEGEEMNKDLSNINSLPPLPSYVTNPKNIMSIMNGNTVNVLLAFLGNPMKFIKGLLNDMDLDGELFGGRGKFQSTISIVKVGLAGVEEWKNIRYEIFDVLSLGKIPFENCINYLKNMMVKTKPKYARLIKQRIAESERDVYDELDRVEKLDAEGLMLQAIVIGHEPGKGKYLRQCGSLICRMASEKEFKELSNSGSSRFPIYLGPALDKDAPTDPDFGQKLKVK</sequence>
<dbReference type="EMBL" id="QKYT01000430">
    <property type="protein sequence ID" value="RIA85367.1"/>
    <property type="molecule type" value="Genomic_DNA"/>
</dbReference>
<protein>
    <recommendedName>
        <fullName evidence="8">BRCT domain-containing protein</fullName>
    </recommendedName>
</protein>
<keyword evidence="2" id="KW-0235">DNA replication</keyword>
<dbReference type="AlphaFoldDB" id="A0A397SN40"/>
<evidence type="ECO:0000256" key="4">
    <source>
        <dbReference type="ARBA" id="ARBA00023204"/>
    </source>
</evidence>
<dbReference type="Gene3D" id="3.30.470.30">
    <property type="entry name" value="DNA ligase/mRNA capping enzyme"/>
    <property type="match status" value="1"/>
</dbReference>
<proteinExistence type="predicted"/>
<comment type="caution">
    <text evidence="6">The sequence shown here is derived from an EMBL/GenBank/DDBJ whole genome shotgun (WGS) entry which is preliminary data.</text>
</comment>
<dbReference type="Proteomes" id="UP000265703">
    <property type="component" value="Unassembled WGS sequence"/>
</dbReference>
<dbReference type="PANTHER" id="PTHR47810:SF1">
    <property type="entry name" value="DNA LIGASE B"/>
    <property type="match status" value="1"/>
</dbReference>
<feature type="compositionally biased region" description="Acidic residues" evidence="5">
    <location>
        <begin position="124"/>
        <end position="139"/>
    </location>
</feature>
<gene>
    <name evidence="6" type="ORF">C1645_830887</name>
</gene>
<dbReference type="SUPFAM" id="SSF52113">
    <property type="entry name" value="BRCT domain"/>
    <property type="match status" value="1"/>
</dbReference>
<feature type="compositionally biased region" description="Basic and acidic residues" evidence="5">
    <location>
        <begin position="114"/>
        <end position="123"/>
    </location>
</feature>
<dbReference type="OrthoDB" id="411785at2759"/>
<dbReference type="STRING" id="658196.A0A397SN40"/>
<keyword evidence="7" id="KW-1185">Reference proteome</keyword>
<evidence type="ECO:0008006" key="8">
    <source>
        <dbReference type="Google" id="ProtNLM"/>
    </source>
</evidence>
<keyword evidence="4" id="KW-0234">DNA repair</keyword>
<dbReference type="GO" id="GO:0006281">
    <property type="term" value="P:DNA repair"/>
    <property type="evidence" value="ECO:0007669"/>
    <property type="project" value="UniProtKB-KW"/>
</dbReference>
<dbReference type="GO" id="GO:0016874">
    <property type="term" value="F:ligase activity"/>
    <property type="evidence" value="ECO:0007669"/>
    <property type="project" value="UniProtKB-KW"/>
</dbReference>
<dbReference type="InterPro" id="IPR036420">
    <property type="entry name" value="BRCT_dom_sf"/>
</dbReference>
<keyword evidence="3" id="KW-0227">DNA damage</keyword>
<dbReference type="GO" id="GO:0006260">
    <property type="term" value="P:DNA replication"/>
    <property type="evidence" value="ECO:0007669"/>
    <property type="project" value="UniProtKB-KW"/>
</dbReference>
<evidence type="ECO:0000313" key="6">
    <source>
        <dbReference type="EMBL" id="RIA85367.1"/>
    </source>
</evidence>
<dbReference type="InterPro" id="IPR050326">
    <property type="entry name" value="NAD_dep_DNA_ligaseB"/>
</dbReference>
<evidence type="ECO:0000256" key="5">
    <source>
        <dbReference type="SAM" id="MobiDB-lite"/>
    </source>
</evidence>
<evidence type="ECO:0000313" key="7">
    <source>
        <dbReference type="Proteomes" id="UP000265703"/>
    </source>
</evidence>
<organism evidence="6 7">
    <name type="scientific">Glomus cerebriforme</name>
    <dbReference type="NCBI Taxonomy" id="658196"/>
    <lineage>
        <taxon>Eukaryota</taxon>
        <taxon>Fungi</taxon>
        <taxon>Fungi incertae sedis</taxon>
        <taxon>Mucoromycota</taxon>
        <taxon>Glomeromycotina</taxon>
        <taxon>Glomeromycetes</taxon>
        <taxon>Glomerales</taxon>
        <taxon>Glomeraceae</taxon>
        <taxon>Glomus</taxon>
    </lineage>
</organism>
<feature type="region of interest" description="Disordered" evidence="5">
    <location>
        <begin position="79"/>
        <end position="139"/>
    </location>
</feature>
<keyword evidence="1" id="KW-0436">Ligase</keyword>